<sequence length="167" mass="19429">MSMIGCFLMVTESTLADLVQHPKKIEKFVYSEEEDPQTPDPHCDVDKAWQIIHFLLTGDSYEGSPPERNVIFGKNIFSDEIDFGYGPASFLNVAEVKEVHRFLQGLSAEELWNRFDREAVRKVNVYPENYWTGDEEDREYVTDHYLDLVDFYARASENNLCVIQYIS</sequence>
<accession>A0AA87SYF9</accession>
<reference evidence="1 2" key="1">
    <citation type="journal article" date="2014" name="Int. J. Syst. Evol. Microbiol.">
        <title>Leptospira mayottensis sp. nov., a pathogenic species of the genus Leptospira isolated from humans.</title>
        <authorList>
            <person name="Bourhy P."/>
            <person name="Collet L."/>
            <person name="Brisse S."/>
            <person name="Picardeau M."/>
        </authorList>
    </citation>
    <scope>NUCLEOTIDE SEQUENCE [LARGE SCALE GENOMIC DNA]</scope>
    <source>
        <strain evidence="1 2">200901122</strain>
    </source>
</reference>
<dbReference type="Gene3D" id="3.40.1760.10">
    <property type="entry name" value="YfbM-like super family"/>
    <property type="match status" value="1"/>
</dbReference>
<evidence type="ECO:0000313" key="2">
    <source>
        <dbReference type="Proteomes" id="UP000001343"/>
    </source>
</evidence>
<gene>
    <name evidence="1" type="ORF">LEP1GSC125_0758</name>
</gene>
<comment type="caution">
    <text evidence="1">The sequence shown here is derived from an EMBL/GenBank/DDBJ whole genome shotgun (WGS) entry which is preliminary data.</text>
</comment>
<dbReference type="InterPro" id="IPR035944">
    <property type="entry name" value="YfbM-like_sf"/>
</dbReference>
<dbReference type="RefSeq" id="WP_002748528.1">
    <property type="nucleotide sequence ID" value="NZ_AKWM02000002.1"/>
</dbReference>
<dbReference type="InterPro" id="IPR015068">
    <property type="entry name" value="DUF1877"/>
</dbReference>
<dbReference type="Pfam" id="PF08974">
    <property type="entry name" value="DUF1877"/>
    <property type="match status" value="1"/>
</dbReference>
<name>A0AA87SYF9_9LEPT</name>
<proteinExistence type="predicted"/>
<organism evidence="1 2">
    <name type="scientific">Leptospira mayottensis 200901122</name>
    <dbReference type="NCBI Taxonomy" id="1193010"/>
    <lineage>
        <taxon>Bacteria</taxon>
        <taxon>Pseudomonadati</taxon>
        <taxon>Spirochaetota</taxon>
        <taxon>Spirochaetia</taxon>
        <taxon>Leptospirales</taxon>
        <taxon>Leptospiraceae</taxon>
        <taxon>Leptospira</taxon>
    </lineage>
</organism>
<dbReference type="AlphaFoldDB" id="A0AA87SYF9"/>
<dbReference type="Proteomes" id="UP000001343">
    <property type="component" value="Unassembled WGS sequence"/>
</dbReference>
<evidence type="ECO:0000313" key="1">
    <source>
        <dbReference type="EMBL" id="EKS02285.1"/>
    </source>
</evidence>
<dbReference type="EMBL" id="AKWM02000002">
    <property type="protein sequence ID" value="EKS02285.1"/>
    <property type="molecule type" value="Genomic_DNA"/>
</dbReference>
<protein>
    <submittedName>
        <fullName evidence="1">PF08974 domain protein</fullName>
    </submittedName>
</protein>
<dbReference type="SUPFAM" id="SSF111069">
    <property type="entry name" value="Hypothetical protein yfbM"/>
    <property type="match status" value="1"/>
</dbReference>